<name>A0ABP7KFT6_9RHOB</name>
<sequence>MFRRALPLCLCLSVSAAPLVAQSSASDRPLSAIDWLSDTLDAAPTPVAMPSKVAPPPDDIADNALPEDVTVAPLEATQLDATGLLPPSTTGLPRGLWGASNAGDLARRITSIAAEPDLLPASRRLLNTLVLAELDPPAGEDKEGRLFLARIDALLAQGLLEEADAMMERAGTTNREVFRRSFDTKLLLGTENEACTRLTGTPGLSPTLPARVFCLARAGDWNAAALTLNSGEALGLISETEVALLSRFLDPELFEGEPPLPVPALPSPLTLRMMEAIGEPLPTTALPLAFIHSDLRETTGWKARASAAERLARVGALSPNRWLGIWSEHLPAASGGIWDRIDALQHFETALHSGDPGAVSSSLIPAWAAMRAAGLQTVFADLFARRLATLPLTGAAATTALEVALLSSSFETIAARTDSARDPKFGFLIAIALGDLPATVPSEPIFRTIADGFRNDGVPVRLDNLVRERRLGEAILRAIELLEGGAAGDLDELSDALQFFRAVGLEATARRAALELVLLERRG</sequence>
<keyword evidence="1" id="KW-0732">Signal</keyword>
<accession>A0ABP7KFT6</accession>
<dbReference type="EMBL" id="BAABDF010000007">
    <property type="protein sequence ID" value="GAA3876224.1"/>
    <property type="molecule type" value="Genomic_DNA"/>
</dbReference>
<gene>
    <name evidence="2" type="ORF">GCM10022404_27440</name>
</gene>
<dbReference type="RefSeq" id="WP_344847971.1">
    <property type="nucleotide sequence ID" value="NZ_BAABDF010000007.1"/>
</dbReference>
<dbReference type="Proteomes" id="UP001399917">
    <property type="component" value="Unassembled WGS sequence"/>
</dbReference>
<proteinExistence type="predicted"/>
<comment type="caution">
    <text evidence="2">The sequence shown here is derived from an EMBL/GenBank/DDBJ whole genome shotgun (WGS) entry which is preliminary data.</text>
</comment>
<organism evidence="2 3">
    <name type="scientific">Celeribacter arenosi</name>
    <dbReference type="NCBI Taxonomy" id="792649"/>
    <lineage>
        <taxon>Bacteria</taxon>
        <taxon>Pseudomonadati</taxon>
        <taxon>Pseudomonadota</taxon>
        <taxon>Alphaproteobacteria</taxon>
        <taxon>Rhodobacterales</taxon>
        <taxon>Roseobacteraceae</taxon>
        <taxon>Celeribacter</taxon>
    </lineage>
</organism>
<evidence type="ECO:0000313" key="2">
    <source>
        <dbReference type="EMBL" id="GAA3876224.1"/>
    </source>
</evidence>
<protein>
    <recommendedName>
        <fullName evidence="4">Antifreeze glycopeptide polyprotein</fullName>
    </recommendedName>
</protein>
<evidence type="ECO:0000256" key="1">
    <source>
        <dbReference type="SAM" id="SignalP"/>
    </source>
</evidence>
<keyword evidence="3" id="KW-1185">Reference proteome</keyword>
<reference evidence="3" key="1">
    <citation type="journal article" date="2019" name="Int. J. Syst. Evol. Microbiol.">
        <title>The Global Catalogue of Microorganisms (GCM) 10K type strain sequencing project: providing services to taxonomists for standard genome sequencing and annotation.</title>
        <authorList>
            <consortium name="The Broad Institute Genomics Platform"/>
            <consortium name="The Broad Institute Genome Sequencing Center for Infectious Disease"/>
            <person name="Wu L."/>
            <person name="Ma J."/>
        </authorList>
    </citation>
    <scope>NUCLEOTIDE SEQUENCE [LARGE SCALE GENOMIC DNA]</scope>
    <source>
        <strain evidence="3">JCM 17190</strain>
    </source>
</reference>
<evidence type="ECO:0008006" key="4">
    <source>
        <dbReference type="Google" id="ProtNLM"/>
    </source>
</evidence>
<evidence type="ECO:0000313" key="3">
    <source>
        <dbReference type="Proteomes" id="UP001399917"/>
    </source>
</evidence>
<feature type="signal peptide" evidence="1">
    <location>
        <begin position="1"/>
        <end position="21"/>
    </location>
</feature>
<feature type="chain" id="PRO_5046810625" description="Antifreeze glycopeptide polyprotein" evidence="1">
    <location>
        <begin position="22"/>
        <end position="523"/>
    </location>
</feature>